<dbReference type="Gene3D" id="2.30.42.10">
    <property type="match status" value="1"/>
</dbReference>
<organism evidence="2 3">
    <name type="scientific">Cirrhinus mrigala</name>
    <name type="common">Mrigala</name>
    <dbReference type="NCBI Taxonomy" id="683832"/>
    <lineage>
        <taxon>Eukaryota</taxon>
        <taxon>Metazoa</taxon>
        <taxon>Chordata</taxon>
        <taxon>Craniata</taxon>
        <taxon>Vertebrata</taxon>
        <taxon>Euteleostomi</taxon>
        <taxon>Actinopterygii</taxon>
        <taxon>Neopterygii</taxon>
        <taxon>Teleostei</taxon>
        <taxon>Ostariophysi</taxon>
        <taxon>Cypriniformes</taxon>
        <taxon>Cyprinidae</taxon>
        <taxon>Labeoninae</taxon>
        <taxon>Labeonini</taxon>
        <taxon>Cirrhinus</taxon>
    </lineage>
</organism>
<keyword evidence="3" id="KW-1185">Reference proteome</keyword>
<reference evidence="2 3" key="1">
    <citation type="submission" date="2024-05" db="EMBL/GenBank/DDBJ databases">
        <title>Genome sequencing and assembly of Indian major carp, Cirrhinus mrigala (Hamilton, 1822).</title>
        <authorList>
            <person name="Mohindra V."/>
            <person name="Chowdhury L.M."/>
            <person name="Lal K."/>
            <person name="Jena J.K."/>
        </authorList>
    </citation>
    <scope>NUCLEOTIDE SEQUENCE [LARGE SCALE GENOMIC DNA]</scope>
    <source>
        <strain evidence="2">CM1030</strain>
        <tissue evidence="2">Blood</tissue>
    </source>
</reference>
<proteinExistence type="predicted"/>
<evidence type="ECO:0000259" key="1">
    <source>
        <dbReference type="PROSITE" id="PS50106"/>
    </source>
</evidence>
<comment type="caution">
    <text evidence="2">The sequence shown here is derived from an EMBL/GenBank/DDBJ whole genome shotgun (WGS) entry which is preliminary data.</text>
</comment>
<protein>
    <recommendedName>
        <fullName evidence="1">PDZ domain-containing protein</fullName>
    </recommendedName>
</protein>
<gene>
    <name evidence="2" type="ORF">M9458_016710</name>
</gene>
<dbReference type="PANTHER" id="PTHR48484:SF2">
    <property type="entry name" value="PRO-INTERLEUKIN-16"/>
    <property type="match status" value="1"/>
</dbReference>
<accession>A0ABD0QTR9</accession>
<dbReference type="InterPro" id="IPR001478">
    <property type="entry name" value="PDZ"/>
</dbReference>
<name>A0ABD0QTR9_CIRMR</name>
<dbReference type="SUPFAM" id="SSF50156">
    <property type="entry name" value="PDZ domain-like"/>
    <property type="match status" value="1"/>
</dbReference>
<sequence length="88" mass="9479">GLAAQEGTIERGDEVLSINGQTLKNVTHSDATAILRQARTMKQAVIVVSKNKDPEGKGGANANEEQRHRWANITDVSTAMAFMCNVNV</sequence>
<dbReference type="Proteomes" id="UP001529510">
    <property type="component" value="Unassembled WGS sequence"/>
</dbReference>
<evidence type="ECO:0000313" key="2">
    <source>
        <dbReference type="EMBL" id="KAL0189611.1"/>
    </source>
</evidence>
<dbReference type="EMBL" id="JAMKFB020000007">
    <property type="protein sequence ID" value="KAL0189611.1"/>
    <property type="molecule type" value="Genomic_DNA"/>
</dbReference>
<feature type="domain" description="PDZ" evidence="1">
    <location>
        <begin position="1"/>
        <end position="38"/>
    </location>
</feature>
<feature type="non-terminal residue" evidence="2">
    <location>
        <position position="1"/>
    </location>
</feature>
<dbReference type="Pfam" id="PF00595">
    <property type="entry name" value="PDZ"/>
    <property type="match status" value="1"/>
</dbReference>
<dbReference type="InterPro" id="IPR036034">
    <property type="entry name" value="PDZ_sf"/>
</dbReference>
<evidence type="ECO:0000313" key="3">
    <source>
        <dbReference type="Proteomes" id="UP001529510"/>
    </source>
</evidence>
<dbReference type="PANTHER" id="PTHR48484">
    <property type="entry name" value="PRO-INTERLEUKIN-16"/>
    <property type="match status" value="1"/>
</dbReference>
<dbReference type="AlphaFoldDB" id="A0ABD0QTR9"/>
<dbReference type="PROSITE" id="PS50106">
    <property type="entry name" value="PDZ"/>
    <property type="match status" value="1"/>
</dbReference>
<dbReference type="InterPro" id="IPR055287">
    <property type="entry name" value="IL-16-like"/>
</dbReference>